<dbReference type="PANTHER" id="PTHR19229">
    <property type="entry name" value="ATP-BINDING CASSETTE TRANSPORTER SUBFAMILY A ABCA"/>
    <property type="match status" value="1"/>
</dbReference>
<proteinExistence type="predicted"/>
<evidence type="ECO:0000313" key="9">
    <source>
        <dbReference type="EMBL" id="CAG9840389.1"/>
    </source>
</evidence>
<evidence type="ECO:0000313" key="10">
    <source>
        <dbReference type="Proteomes" id="UP001153709"/>
    </source>
</evidence>
<accession>A0A9N9TBN5</accession>
<protein>
    <submittedName>
        <fullName evidence="9">Uncharacterized protein</fullName>
    </submittedName>
</protein>
<feature type="transmembrane region" description="Helical" evidence="6">
    <location>
        <begin position="384"/>
        <end position="408"/>
    </location>
</feature>
<dbReference type="Gene3D" id="3.40.50.300">
    <property type="entry name" value="P-loop containing nucleotide triphosphate hydrolases"/>
    <property type="match status" value="1"/>
</dbReference>
<dbReference type="GO" id="GO:0140359">
    <property type="term" value="F:ABC-type transporter activity"/>
    <property type="evidence" value="ECO:0007669"/>
    <property type="project" value="InterPro"/>
</dbReference>
<sequence>MSKIKIKQSKRQSKGQRNQKQYITEILKNNTTQKKHEQRITIRLNEEPQTLDPEEKWESIKEAVLNTSKETLIKGIMGEKLDKFLLLMWKNWLLQYRKPIQTMIEIIAPVLFSFLLVYIRSLSDPTYQHERIFKPFCALEPNFNISLPFCNDPDAAHAGLSIFSSMQASDRGNPRPSPLYVTLIYPTGNGVILRVLSGSSAELEKISLAGNASYYGIEFGGERENLEVNIRFPGETVYQLDTIEPRNWRTNLVYPVFQSAGPRSPDNATGSAPNYFAEGFLAMQHFVATALILADKGIKYNDPDLSELYNFFMNKSNPFPLIYMQRFPYASWFSDQLLTALTSMLGMIVMLSFVYTCINTVKAITTEKEKQLKESMKIMGLPNWLHWLAWFVKCFIFVVISVAFMVILLKIRWYSNTEYTVFTYADPFVLFVFLLLYCCSMITFCFALSVFFSKANTAATMAGLAWFISYAPYLFMQNNYSELALSTKLLSSLLPNTAMAFGFQVVLMYEGTGDGVSWSTLFKPNTPDDTLSLGLVWIMIIINTIMYLLIALYIEAVFPGEYGVAQRWYFPFTKKYWCGNQDISDYNNYNEHSANEFFETEPNLRPGIQIFNLKKVFGKKTAVRGLSLNMFENQITVLLGHNGAGKTTTMSMLTGRTILLSTHFMDEADLLGDRIAIMAGGELQCCGSSFFLKKKYGAGYSLIMDKAKTCNPHKVTELLKKFIPEIEIHSNVGSELTYLLSENNAPVFEALLKQIEQESYELGIRSYGISLTTMEEVFMKVGADHGQEEIYNEKQKKDKKEKNPILTSADLASMDENGSKTSIECSSENSLALDDTVNITMIRE</sequence>
<evidence type="ECO:0000256" key="6">
    <source>
        <dbReference type="SAM" id="Phobius"/>
    </source>
</evidence>
<feature type="region of interest" description="Disordered" evidence="5">
    <location>
        <begin position="1"/>
        <end position="20"/>
    </location>
</feature>
<feature type="transmembrane region" description="Helical" evidence="6">
    <location>
        <begin position="489"/>
        <end position="509"/>
    </location>
</feature>
<keyword evidence="2 6" id="KW-0812">Transmembrane</keyword>
<dbReference type="SUPFAM" id="SSF52540">
    <property type="entry name" value="P-loop containing nucleoside triphosphate hydrolases"/>
    <property type="match status" value="1"/>
</dbReference>
<evidence type="ECO:0000256" key="4">
    <source>
        <dbReference type="ARBA" id="ARBA00023136"/>
    </source>
</evidence>
<feature type="compositionally biased region" description="Basic residues" evidence="5">
    <location>
        <begin position="1"/>
        <end position="14"/>
    </location>
</feature>
<evidence type="ECO:0000256" key="5">
    <source>
        <dbReference type="SAM" id="MobiDB-lite"/>
    </source>
</evidence>
<dbReference type="PANTHER" id="PTHR19229:SF250">
    <property type="entry name" value="ABC TRANSPORTER DOMAIN-CONTAINING PROTEIN-RELATED"/>
    <property type="match status" value="1"/>
</dbReference>
<dbReference type="GO" id="GO:0016887">
    <property type="term" value="F:ATP hydrolysis activity"/>
    <property type="evidence" value="ECO:0007669"/>
    <property type="project" value="InterPro"/>
</dbReference>
<dbReference type="AlphaFoldDB" id="A0A9N9TBN5"/>
<dbReference type="Proteomes" id="UP001153709">
    <property type="component" value="Chromosome 9"/>
</dbReference>
<dbReference type="EMBL" id="OU898284">
    <property type="protein sequence ID" value="CAG9840389.1"/>
    <property type="molecule type" value="Genomic_DNA"/>
</dbReference>
<feature type="domain" description="ABC-2 type transporter transmembrane" evidence="8">
    <location>
        <begin position="315"/>
        <end position="553"/>
    </location>
</feature>
<feature type="transmembrane region" description="Helical" evidence="6">
    <location>
        <begin position="530"/>
        <end position="554"/>
    </location>
</feature>
<feature type="transmembrane region" description="Helical" evidence="6">
    <location>
        <begin position="458"/>
        <end position="477"/>
    </location>
</feature>
<organism evidence="9 10">
    <name type="scientific">Diabrotica balteata</name>
    <name type="common">Banded cucumber beetle</name>
    <dbReference type="NCBI Taxonomy" id="107213"/>
    <lineage>
        <taxon>Eukaryota</taxon>
        <taxon>Metazoa</taxon>
        <taxon>Ecdysozoa</taxon>
        <taxon>Arthropoda</taxon>
        <taxon>Hexapoda</taxon>
        <taxon>Insecta</taxon>
        <taxon>Pterygota</taxon>
        <taxon>Neoptera</taxon>
        <taxon>Endopterygota</taxon>
        <taxon>Coleoptera</taxon>
        <taxon>Polyphaga</taxon>
        <taxon>Cucujiformia</taxon>
        <taxon>Chrysomeloidea</taxon>
        <taxon>Chrysomelidae</taxon>
        <taxon>Galerucinae</taxon>
        <taxon>Diabroticina</taxon>
        <taxon>Diabroticites</taxon>
        <taxon>Diabrotica</taxon>
    </lineage>
</organism>
<evidence type="ECO:0000256" key="2">
    <source>
        <dbReference type="ARBA" id="ARBA00022692"/>
    </source>
</evidence>
<keyword evidence="3 6" id="KW-1133">Transmembrane helix</keyword>
<dbReference type="Pfam" id="PF00005">
    <property type="entry name" value="ABC_tran"/>
    <property type="match status" value="1"/>
</dbReference>
<evidence type="ECO:0000259" key="7">
    <source>
        <dbReference type="Pfam" id="PF00005"/>
    </source>
</evidence>
<dbReference type="InterPro" id="IPR003439">
    <property type="entry name" value="ABC_transporter-like_ATP-bd"/>
</dbReference>
<feature type="transmembrane region" description="Helical" evidence="6">
    <location>
        <begin position="344"/>
        <end position="364"/>
    </location>
</feature>
<gene>
    <name evidence="9" type="ORF">DIABBA_LOCUS13034</name>
</gene>
<feature type="transmembrane region" description="Helical" evidence="6">
    <location>
        <begin position="428"/>
        <end position="451"/>
    </location>
</feature>
<evidence type="ECO:0000259" key="8">
    <source>
        <dbReference type="Pfam" id="PF12698"/>
    </source>
</evidence>
<dbReference type="GO" id="GO:0005524">
    <property type="term" value="F:ATP binding"/>
    <property type="evidence" value="ECO:0007669"/>
    <property type="project" value="InterPro"/>
</dbReference>
<evidence type="ECO:0000256" key="3">
    <source>
        <dbReference type="ARBA" id="ARBA00022989"/>
    </source>
</evidence>
<reference evidence="9" key="1">
    <citation type="submission" date="2022-01" db="EMBL/GenBank/DDBJ databases">
        <authorList>
            <person name="King R."/>
        </authorList>
    </citation>
    <scope>NUCLEOTIDE SEQUENCE</scope>
</reference>
<name>A0A9N9TBN5_DIABA</name>
<dbReference type="GO" id="GO:0016020">
    <property type="term" value="C:membrane"/>
    <property type="evidence" value="ECO:0007669"/>
    <property type="project" value="UniProtKB-SubCell"/>
</dbReference>
<comment type="subcellular location">
    <subcellularLocation>
        <location evidence="1">Membrane</location>
        <topology evidence="1">Multi-pass membrane protein</topology>
    </subcellularLocation>
</comment>
<dbReference type="OrthoDB" id="6512918at2759"/>
<dbReference type="InterPro" id="IPR027417">
    <property type="entry name" value="P-loop_NTPase"/>
</dbReference>
<dbReference type="InterPro" id="IPR026082">
    <property type="entry name" value="ABCA"/>
</dbReference>
<dbReference type="Pfam" id="PF12698">
    <property type="entry name" value="ABC2_membrane_3"/>
    <property type="match status" value="1"/>
</dbReference>
<evidence type="ECO:0000256" key="1">
    <source>
        <dbReference type="ARBA" id="ARBA00004141"/>
    </source>
</evidence>
<keyword evidence="10" id="KW-1185">Reference proteome</keyword>
<dbReference type="GO" id="GO:0005319">
    <property type="term" value="F:lipid transporter activity"/>
    <property type="evidence" value="ECO:0007669"/>
    <property type="project" value="TreeGrafter"/>
</dbReference>
<dbReference type="InterPro" id="IPR013525">
    <property type="entry name" value="ABC2_TM"/>
</dbReference>
<feature type="domain" description="ABC transporter" evidence="7">
    <location>
        <begin position="624"/>
        <end position="657"/>
    </location>
</feature>
<keyword evidence="4 6" id="KW-0472">Membrane</keyword>